<evidence type="ECO:0000313" key="3">
    <source>
        <dbReference type="Proteomes" id="UP000830198"/>
    </source>
</evidence>
<dbReference type="InterPro" id="IPR021314">
    <property type="entry name" value="DUF2911"/>
</dbReference>
<dbReference type="Gene3D" id="1.25.40.1040">
    <property type="match status" value="1"/>
</dbReference>
<dbReference type="Proteomes" id="UP000830198">
    <property type="component" value="Chromosome"/>
</dbReference>
<proteinExistence type="predicted"/>
<gene>
    <name evidence="2" type="ORF">MYF79_31505</name>
</gene>
<name>A0ABY4I445_CHIFI</name>
<sequence>MKRINMMLLILALFTGLTTYAQVPGVPNSSTTQTLIQELGIGKITLSYSRPNVRGREIFGKLVPYGEVWRTGANTSTQITFSENVLLEGHAVPAGAYSLFSIPGKDTWTIILNKTVGDWGAYSYKQENDFLRFNVKPQAAKVKQETLTFQFQHATTETTDLILSWDNVGIDIHIASNDEEKILANIDSLMNQKEVSNLIYFTAIQYYYLHNKNTDKALGWIARAEKDFPKRGSYRLYKSRFLLRKGDRAGAISAAEEGIKVATDSNDSEYLHLNQEALALAKGKK</sequence>
<evidence type="ECO:0000256" key="1">
    <source>
        <dbReference type="SAM" id="SignalP"/>
    </source>
</evidence>
<keyword evidence="3" id="KW-1185">Reference proteome</keyword>
<dbReference type="EMBL" id="CP095855">
    <property type="protein sequence ID" value="UPK69491.1"/>
    <property type="molecule type" value="Genomic_DNA"/>
</dbReference>
<protein>
    <submittedName>
        <fullName evidence="2">DUF2911 domain-containing protein</fullName>
    </submittedName>
</protein>
<feature type="chain" id="PRO_5046250039" evidence="1">
    <location>
        <begin position="22"/>
        <end position="285"/>
    </location>
</feature>
<organism evidence="2 3">
    <name type="scientific">Chitinophaga filiformis</name>
    <name type="common">Myxococcus filiformis</name>
    <name type="synonym">Flexibacter filiformis</name>
    <dbReference type="NCBI Taxonomy" id="104663"/>
    <lineage>
        <taxon>Bacteria</taxon>
        <taxon>Pseudomonadati</taxon>
        <taxon>Bacteroidota</taxon>
        <taxon>Chitinophagia</taxon>
        <taxon>Chitinophagales</taxon>
        <taxon>Chitinophagaceae</taxon>
        <taxon>Chitinophaga</taxon>
    </lineage>
</organism>
<keyword evidence="1" id="KW-0732">Signal</keyword>
<feature type="signal peptide" evidence="1">
    <location>
        <begin position="1"/>
        <end position="21"/>
    </location>
</feature>
<reference evidence="2 3" key="1">
    <citation type="submission" date="2022-04" db="EMBL/GenBank/DDBJ databases">
        <title>The arsenic-methylating capacity of Chitinophaga filiformis YT5 during chitin decomposition.</title>
        <authorList>
            <person name="Chen G."/>
            <person name="Liang Y."/>
        </authorList>
    </citation>
    <scope>NUCLEOTIDE SEQUENCE [LARGE SCALE GENOMIC DNA]</scope>
    <source>
        <strain evidence="2 3">YT5</strain>
    </source>
</reference>
<accession>A0ABY4I445</accession>
<dbReference type="RefSeq" id="WP_247811781.1">
    <property type="nucleotide sequence ID" value="NZ_CP095855.1"/>
</dbReference>
<evidence type="ECO:0000313" key="2">
    <source>
        <dbReference type="EMBL" id="UPK69491.1"/>
    </source>
</evidence>
<dbReference type="Pfam" id="PF11138">
    <property type="entry name" value="DUF2911"/>
    <property type="match status" value="1"/>
</dbReference>